<evidence type="ECO:0000259" key="3">
    <source>
        <dbReference type="Pfam" id="PF05532"/>
    </source>
</evidence>
<protein>
    <submittedName>
        <fullName evidence="4">CsbD-like</fullName>
    </submittedName>
</protein>
<dbReference type="Proteomes" id="UP000198960">
    <property type="component" value="Unassembled WGS sequence"/>
</dbReference>
<dbReference type="OrthoDB" id="2143260at2"/>
<organism evidence="4 5">
    <name type="scientific">Trujillonella endophytica</name>
    <dbReference type="NCBI Taxonomy" id="673521"/>
    <lineage>
        <taxon>Bacteria</taxon>
        <taxon>Bacillati</taxon>
        <taxon>Actinomycetota</taxon>
        <taxon>Actinomycetes</taxon>
        <taxon>Geodermatophilales</taxon>
        <taxon>Geodermatophilaceae</taxon>
        <taxon>Trujillonella</taxon>
    </lineage>
</organism>
<evidence type="ECO:0000256" key="1">
    <source>
        <dbReference type="ARBA" id="ARBA00009129"/>
    </source>
</evidence>
<name>A0A1H8SD25_9ACTN</name>
<keyword evidence="5" id="KW-1185">Reference proteome</keyword>
<feature type="domain" description="CsbD-like" evidence="3">
    <location>
        <begin position="5"/>
        <end position="56"/>
    </location>
</feature>
<feature type="region of interest" description="Disordered" evidence="2">
    <location>
        <begin position="1"/>
        <end position="56"/>
    </location>
</feature>
<dbReference type="Gene3D" id="1.10.1470.10">
    <property type="entry name" value="YjbJ"/>
    <property type="match status" value="1"/>
</dbReference>
<dbReference type="InterPro" id="IPR036629">
    <property type="entry name" value="YjbJ_sf"/>
</dbReference>
<comment type="similarity">
    <text evidence="1">Belongs to the UPF0337 (CsbD) family.</text>
</comment>
<dbReference type="Pfam" id="PF05532">
    <property type="entry name" value="CsbD"/>
    <property type="match status" value="1"/>
</dbReference>
<evidence type="ECO:0000313" key="4">
    <source>
        <dbReference type="EMBL" id="SEO76630.1"/>
    </source>
</evidence>
<dbReference type="AlphaFoldDB" id="A0A1H8SD25"/>
<accession>A0A1H8SD25</accession>
<evidence type="ECO:0000256" key="2">
    <source>
        <dbReference type="SAM" id="MobiDB-lite"/>
    </source>
</evidence>
<proteinExistence type="inferred from homology"/>
<dbReference type="SUPFAM" id="SSF69047">
    <property type="entry name" value="Hypothetical protein YjbJ"/>
    <property type="match status" value="1"/>
</dbReference>
<reference evidence="5" key="1">
    <citation type="submission" date="2016-10" db="EMBL/GenBank/DDBJ databases">
        <authorList>
            <person name="Varghese N."/>
            <person name="Submissions S."/>
        </authorList>
    </citation>
    <scope>NUCLEOTIDE SEQUENCE [LARGE SCALE GENOMIC DNA]</scope>
    <source>
        <strain evidence="5">DSM 45413</strain>
    </source>
</reference>
<dbReference type="EMBL" id="FOEE01000004">
    <property type="protein sequence ID" value="SEO76630.1"/>
    <property type="molecule type" value="Genomic_DNA"/>
</dbReference>
<dbReference type="STRING" id="673521.SAMN05660991_01617"/>
<dbReference type="InterPro" id="IPR008462">
    <property type="entry name" value="CsbD"/>
</dbReference>
<sequence length="56" mass="5835">MSAMDKLSNKAQELSGKGKQAAGDATDDPDLKAEGQKDQAAGNLKQAGEKVKDAFK</sequence>
<gene>
    <name evidence="4" type="ORF">SAMN05660991_01617</name>
</gene>
<evidence type="ECO:0000313" key="5">
    <source>
        <dbReference type="Proteomes" id="UP000198960"/>
    </source>
</evidence>
<feature type="compositionally biased region" description="Basic and acidic residues" evidence="2">
    <location>
        <begin position="47"/>
        <end position="56"/>
    </location>
</feature>
<dbReference type="RefSeq" id="WP_091941944.1">
    <property type="nucleotide sequence ID" value="NZ_FOEE01000004.1"/>
</dbReference>